<name>A0A6B9ZFS2_9BACT</name>
<dbReference type="InterPro" id="IPR003593">
    <property type="entry name" value="AAA+_ATPase"/>
</dbReference>
<dbReference type="SMART" id="SM00382">
    <property type="entry name" value="AAA"/>
    <property type="match status" value="1"/>
</dbReference>
<dbReference type="SUPFAM" id="SSF52540">
    <property type="entry name" value="P-loop containing nucleoside triphosphate hydrolases"/>
    <property type="match status" value="1"/>
</dbReference>
<dbReference type="AlphaFoldDB" id="A0A6B9ZFS2"/>
<organism evidence="2 3">
    <name type="scientific">Chitinophaga agri</name>
    <dbReference type="NCBI Taxonomy" id="2703787"/>
    <lineage>
        <taxon>Bacteria</taxon>
        <taxon>Pseudomonadati</taxon>
        <taxon>Bacteroidota</taxon>
        <taxon>Chitinophagia</taxon>
        <taxon>Chitinophagales</taxon>
        <taxon>Chitinophagaceae</taxon>
        <taxon>Chitinophaga</taxon>
    </lineage>
</organism>
<accession>A0A6B9ZFS2</accession>
<dbReference type="RefSeq" id="WP_162331629.1">
    <property type="nucleotide sequence ID" value="NZ_CP048113.1"/>
</dbReference>
<dbReference type="InterPro" id="IPR027417">
    <property type="entry name" value="P-loop_NTPase"/>
</dbReference>
<proteinExistence type="predicted"/>
<dbReference type="EMBL" id="CP048113">
    <property type="protein sequence ID" value="QHS59935.1"/>
    <property type="molecule type" value="Genomic_DNA"/>
</dbReference>
<sequence>MIVYQATKASFSEDVLNDCIEAKILNFFKQNLNRTTGTQEVLSWRNSMQYMDKVLNDADIPETCGISIEFQIPQTSNRIDFILTGKGDNNKDYVVLVELKQWSTATLSLKDAVINSFVGGRIRECTHPSYQAWTYASLLANFNETVEKDDIQLKSCAYLHNYVADDVILHPHYQDHIDKAPLFLKGEAQKLRNFIKQHIKYGDDRKIMYRIDQGRVRPSKMLADSMVAMLNGNREFIMIDDQKIIYETVLQLSAQANINQKEVLIVKGGPGTGKSVVAINLLVELTSRGLLTKYVSKNAAPRAVYEQKLTGSLRKSVISNLFGGSGAYITSKANQYDTLIVDEAHRLNEKSGLYGNEGVNQVKEIIHASQFTVFFMDEDQRIHLKDIGSVEEIYRWAKLAGANVQEMELKSQFRCGGADGYIAWLDNVLQVRQTANDSLEGINYDFRVFDSPVALKHAIVEKNQINNKARIVAGYCWDWKSKNDPTVNDVVIPAFDFGMKWNLKVDGSLWIISPDSVNEIGCIHTCQGLEVDYIGVIIGDDFIVRNGRVITNPHKRSKNDSSVRGYKKMLEQDPVEGAKLLDKIIKNTYRTLMTRGMKGCYVYCTDRETLAYFSSRLGGDFHDIGF</sequence>
<evidence type="ECO:0000313" key="3">
    <source>
        <dbReference type="Proteomes" id="UP000476411"/>
    </source>
</evidence>
<protein>
    <submittedName>
        <fullName evidence="2">DUF2075 domain-containing protein</fullName>
    </submittedName>
</protein>
<dbReference type="KEGG" id="chih:GWR21_10125"/>
<gene>
    <name evidence="2" type="ORF">GWR21_10125</name>
</gene>
<feature type="domain" description="AAA+ ATPase" evidence="1">
    <location>
        <begin position="260"/>
        <end position="388"/>
    </location>
</feature>
<dbReference type="Pfam" id="PF09848">
    <property type="entry name" value="SLFN-g3_helicase"/>
    <property type="match status" value="1"/>
</dbReference>
<keyword evidence="3" id="KW-1185">Reference proteome</keyword>
<dbReference type="Proteomes" id="UP000476411">
    <property type="component" value="Chromosome"/>
</dbReference>
<dbReference type="Gene3D" id="3.40.50.300">
    <property type="entry name" value="P-loop containing nucleotide triphosphate hydrolases"/>
    <property type="match status" value="1"/>
</dbReference>
<dbReference type="InterPro" id="IPR018647">
    <property type="entry name" value="SLFN_3-like_DNA/RNA_helicase"/>
</dbReference>
<evidence type="ECO:0000313" key="2">
    <source>
        <dbReference type="EMBL" id="QHS59935.1"/>
    </source>
</evidence>
<reference evidence="2 3" key="1">
    <citation type="submission" date="2020-01" db="EMBL/GenBank/DDBJ databases">
        <title>Complete genome sequence of Chitinophaga sp. H33E-04 isolated from quinoa roots.</title>
        <authorList>
            <person name="Weon H.-Y."/>
            <person name="Lee S.A."/>
        </authorList>
    </citation>
    <scope>NUCLEOTIDE SEQUENCE [LARGE SCALE GENOMIC DNA]</scope>
    <source>
        <strain evidence="2 3">H33E-04</strain>
    </source>
</reference>
<evidence type="ECO:0000259" key="1">
    <source>
        <dbReference type="SMART" id="SM00382"/>
    </source>
</evidence>